<gene>
    <name evidence="2" type="ORF">RclHR1_18380002</name>
</gene>
<reference evidence="2 3" key="1">
    <citation type="submission" date="2017-11" db="EMBL/GenBank/DDBJ databases">
        <title>The genome of Rhizophagus clarus HR1 reveals common genetic basis of auxotrophy among arbuscular mycorrhizal fungi.</title>
        <authorList>
            <person name="Kobayashi Y."/>
        </authorList>
    </citation>
    <scope>NUCLEOTIDE SEQUENCE [LARGE SCALE GENOMIC DNA]</scope>
    <source>
        <strain evidence="2 3">HR1</strain>
    </source>
</reference>
<comment type="caution">
    <text evidence="2">The sequence shown here is derived from an EMBL/GenBank/DDBJ whole genome shotgun (WGS) entry which is preliminary data.</text>
</comment>
<evidence type="ECO:0000256" key="1">
    <source>
        <dbReference type="SAM" id="MobiDB-lite"/>
    </source>
</evidence>
<organism evidence="2 3">
    <name type="scientific">Rhizophagus clarus</name>
    <dbReference type="NCBI Taxonomy" id="94130"/>
    <lineage>
        <taxon>Eukaryota</taxon>
        <taxon>Fungi</taxon>
        <taxon>Fungi incertae sedis</taxon>
        <taxon>Mucoromycota</taxon>
        <taxon>Glomeromycotina</taxon>
        <taxon>Glomeromycetes</taxon>
        <taxon>Glomerales</taxon>
        <taxon>Glomeraceae</taxon>
        <taxon>Rhizophagus</taxon>
    </lineage>
</organism>
<protein>
    <submittedName>
        <fullName evidence="2">Uncharacterized protein</fullName>
    </submittedName>
</protein>
<dbReference type="EMBL" id="BEXD01000933">
    <property type="protein sequence ID" value="GBB91196.1"/>
    <property type="molecule type" value="Genomic_DNA"/>
</dbReference>
<dbReference type="Proteomes" id="UP000247702">
    <property type="component" value="Unassembled WGS sequence"/>
</dbReference>
<sequence>MNSNKMSNNKYSKRMRLSSPDNDKEEYINLISDGPLNILTYEKKNESEKNIDLEIEQINEEMLIDEPDEEMELKLYVGQSFQT</sequence>
<dbReference type="AlphaFoldDB" id="A0A2Z6RFA4"/>
<feature type="region of interest" description="Disordered" evidence="1">
    <location>
        <begin position="1"/>
        <end position="22"/>
    </location>
</feature>
<feature type="compositionally biased region" description="Low complexity" evidence="1">
    <location>
        <begin position="1"/>
        <end position="10"/>
    </location>
</feature>
<evidence type="ECO:0000313" key="3">
    <source>
        <dbReference type="Proteomes" id="UP000247702"/>
    </source>
</evidence>
<keyword evidence="3" id="KW-1185">Reference proteome</keyword>
<name>A0A2Z6RFA4_9GLOM</name>
<proteinExistence type="predicted"/>
<accession>A0A2Z6RFA4</accession>
<evidence type="ECO:0000313" key="2">
    <source>
        <dbReference type="EMBL" id="GBB91196.1"/>
    </source>
</evidence>